<keyword evidence="7" id="KW-1185">Reference proteome</keyword>
<dbReference type="SUPFAM" id="SSF46785">
    <property type="entry name" value="Winged helix' DNA-binding domain"/>
    <property type="match status" value="1"/>
</dbReference>
<dbReference type="STRING" id="742823.HMPREF9465_02016"/>
<dbReference type="SUPFAM" id="SSF53850">
    <property type="entry name" value="Periplasmic binding protein-like II"/>
    <property type="match status" value="1"/>
</dbReference>
<dbReference type="RefSeq" id="WP_005436709.1">
    <property type="nucleotide sequence ID" value="NZ_JH815520.1"/>
</dbReference>
<dbReference type="GO" id="GO:0003677">
    <property type="term" value="F:DNA binding"/>
    <property type="evidence" value="ECO:0007669"/>
    <property type="project" value="UniProtKB-KW"/>
</dbReference>
<dbReference type="Gene3D" id="1.10.10.10">
    <property type="entry name" value="Winged helix-like DNA-binding domain superfamily/Winged helix DNA-binding domain"/>
    <property type="match status" value="1"/>
</dbReference>
<dbReference type="Gene3D" id="3.40.190.290">
    <property type="match status" value="1"/>
</dbReference>
<dbReference type="PATRIC" id="fig|742823.3.peg.2014"/>
<dbReference type="PANTHER" id="PTHR30537:SF5">
    <property type="entry name" value="HTH-TYPE TRANSCRIPTIONAL ACTIVATOR TTDR-RELATED"/>
    <property type="match status" value="1"/>
</dbReference>
<dbReference type="Proteomes" id="UP000005835">
    <property type="component" value="Unassembled WGS sequence"/>
</dbReference>
<keyword evidence="4" id="KW-0804">Transcription</keyword>
<dbReference type="Pfam" id="PF00126">
    <property type="entry name" value="HTH_1"/>
    <property type="match status" value="1"/>
</dbReference>
<comment type="similarity">
    <text evidence="1">Belongs to the LysR transcriptional regulatory family.</text>
</comment>
<proteinExistence type="inferred from homology"/>
<evidence type="ECO:0000256" key="1">
    <source>
        <dbReference type="ARBA" id="ARBA00009437"/>
    </source>
</evidence>
<dbReference type="AlphaFoldDB" id="K1KF51"/>
<organism evidence="6 7">
    <name type="scientific">Sutterella wadsworthensis 2_1_59BFAA</name>
    <dbReference type="NCBI Taxonomy" id="742823"/>
    <lineage>
        <taxon>Bacteria</taxon>
        <taxon>Pseudomonadati</taxon>
        <taxon>Pseudomonadota</taxon>
        <taxon>Betaproteobacteria</taxon>
        <taxon>Burkholderiales</taxon>
        <taxon>Sutterellaceae</taxon>
        <taxon>Sutterella</taxon>
    </lineage>
</organism>
<dbReference type="InterPro" id="IPR005119">
    <property type="entry name" value="LysR_subst-bd"/>
</dbReference>
<reference evidence="6 7" key="1">
    <citation type="submission" date="2012-05" db="EMBL/GenBank/DDBJ databases">
        <title>The Genome Sequence of Sutterella wadsworthensis 2_1_59BFAA.</title>
        <authorList>
            <consortium name="The Broad Institute Genome Sequencing Platform"/>
            <person name="Earl A."/>
            <person name="Ward D."/>
            <person name="Feldgarden M."/>
            <person name="Gevers D."/>
            <person name="Daigneault M."/>
            <person name="Strauss J."/>
            <person name="Allen-Vercoe E."/>
            <person name="Walker B."/>
            <person name="Young S.K."/>
            <person name="Zeng Q."/>
            <person name="Gargeya S."/>
            <person name="Fitzgerald M."/>
            <person name="Haas B."/>
            <person name="Abouelleil A."/>
            <person name="Alvarado L."/>
            <person name="Arachchi H.M."/>
            <person name="Berlin A.M."/>
            <person name="Chapman S.B."/>
            <person name="Goldberg J."/>
            <person name="Griggs A."/>
            <person name="Gujja S."/>
            <person name="Hansen M."/>
            <person name="Howarth C."/>
            <person name="Imamovic A."/>
            <person name="Larimer J."/>
            <person name="McCowen C."/>
            <person name="Montmayeur A."/>
            <person name="Murphy C."/>
            <person name="Neiman D."/>
            <person name="Pearson M."/>
            <person name="Priest M."/>
            <person name="Roberts A."/>
            <person name="Saif S."/>
            <person name="Shea T."/>
            <person name="Sisk P."/>
            <person name="Sykes S."/>
            <person name="Wortman J."/>
            <person name="Nusbaum C."/>
            <person name="Birren B."/>
        </authorList>
    </citation>
    <scope>NUCLEOTIDE SEQUENCE [LARGE SCALE GENOMIC DNA]</scope>
    <source>
        <strain evidence="6 7">2_1_59BFAA</strain>
    </source>
</reference>
<keyword evidence="2" id="KW-0805">Transcription regulation</keyword>
<dbReference type="PANTHER" id="PTHR30537">
    <property type="entry name" value="HTH-TYPE TRANSCRIPTIONAL REGULATOR"/>
    <property type="match status" value="1"/>
</dbReference>
<dbReference type="InterPro" id="IPR000847">
    <property type="entry name" value="LysR_HTH_N"/>
</dbReference>
<dbReference type="Pfam" id="PF03466">
    <property type="entry name" value="LysR_substrate"/>
    <property type="match status" value="1"/>
</dbReference>
<evidence type="ECO:0000256" key="4">
    <source>
        <dbReference type="ARBA" id="ARBA00023163"/>
    </source>
</evidence>
<gene>
    <name evidence="6" type="ORF">HMPREF9465_02016</name>
</gene>
<evidence type="ECO:0000313" key="7">
    <source>
        <dbReference type="Proteomes" id="UP000005835"/>
    </source>
</evidence>
<dbReference type="GO" id="GO:0003700">
    <property type="term" value="F:DNA-binding transcription factor activity"/>
    <property type="evidence" value="ECO:0007669"/>
    <property type="project" value="InterPro"/>
</dbReference>
<evidence type="ECO:0000256" key="2">
    <source>
        <dbReference type="ARBA" id="ARBA00023015"/>
    </source>
</evidence>
<dbReference type="InterPro" id="IPR036390">
    <property type="entry name" value="WH_DNA-bd_sf"/>
</dbReference>
<accession>K1KF51</accession>
<dbReference type="InterPro" id="IPR058163">
    <property type="entry name" value="LysR-type_TF_proteobact-type"/>
</dbReference>
<comment type="caution">
    <text evidence="6">The sequence shown here is derived from an EMBL/GenBank/DDBJ whole genome shotgun (WGS) entry which is preliminary data.</text>
</comment>
<evidence type="ECO:0000256" key="3">
    <source>
        <dbReference type="ARBA" id="ARBA00023125"/>
    </source>
</evidence>
<dbReference type="HOGENOM" id="CLU_039613_16_2_4"/>
<evidence type="ECO:0000313" key="6">
    <source>
        <dbReference type="EMBL" id="EKB30349.1"/>
    </source>
</evidence>
<evidence type="ECO:0000259" key="5">
    <source>
        <dbReference type="PROSITE" id="PS50931"/>
    </source>
</evidence>
<feature type="domain" description="HTH lysR-type" evidence="5">
    <location>
        <begin position="5"/>
        <end position="62"/>
    </location>
</feature>
<protein>
    <recommendedName>
        <fullName evidence="5">HTH lysR-type domain-containing protein</fullName>
    </recommendedName>
</protein>
<dbReference type="PROSITE" id="PS50931">
    <property type="entry name" value="HTH_LYSR"/>
    <property type="match status" value="1"/>
</dbReference>
<dbReference type="InterPro" id="IPR036388">
    <property type="entry name" value="WH-like_DNA-bd_sf"/>
</dbReference>
<keyword evidence="3" id="KW-0238">DNA-binding</keyword>
<name>K1KF51_9BURK</name>
<dbReference type="eggNOG" id="COG0583">
    <property type="taxonomic scope" value="Bacteria"/>
</dbReference>
<dbReference type="EMBL" id="ADMG01000045">
    <property type="protein sequence ID" value="EKB30349.1"/>
    <property type="molecule type" value="Genomic_DNA"/>
</dbReference>
<sequence>MNVLDNLNAWRAVSAAARTGSVTAAAEQLGIELSKCSRLVSGMEREMGFAFFDKSTRPYRPTPQLRAFLAAFELALRNLENARALHQATGEKMRIRFAAPIEISRLYFSKTLVSYAREHPNLSFVLQPEATLAGLRAGAVDAIVLSDVPAVAEDLVVRLCHVTSTCVLATPAYLRRHGTPQTPADLARHTGLLLRTVNLNPVRRLYRDGIESEIIEWKNVFITHDQIALKELLLEDRGIAVDLSLAHVVEELESGRIVSVMPGWERAPRRMCVVTLREREEACPPLRLFAEAVALRTGEDWIAYTERGRAAIARAGVS</sequence>